<evidence type="ECO:0000256" key="1">
    <source>
        <dbReference type="SAM" id="SignalP"/>
    </source>
</evidence>
<evidence type="ECO:0000313" key="3">
    <source>
        <dbReference type="Proteomes" id="UP000486351"/>
    </source>
</evidence>
<accession>A0A6G0S539</accession>
<proteinExistence type="predicted"/>
<evidence type="ECO:0008006" key="4">
    <source>
        <dbReference type="Google" id="ProtNLM"/>
    </source>
</evidence>
<keyword evidence="1" id="KW-0732">Signal</keyword>
<gene>
    <name evidence="2" type="ORF">PF008_g6563</name>
</gene>
<organism evidence="2 3">
    <name type="scientific">Phytophthora fragariae</name>
    <dbReference type="NCBI Taxonomy" id="53985"/>
    <lineage>
        <taxon>Eukaryota</taxon>
        <taxon>Sar</taxon>
        <taxon>Stramenopiles</taxon>
        <taxon>Oomycota</taxon>
        <taxon>Peronosporomycetes</taxon>
        <taxon>Peronosporales</taxon>
        <taxon>Peronosporaceae</taxon>
        <taxon>Phytophthora</taxon>
    </lineage>
</organism>
<feature type="signal peptide" evidence="1">
    <location>
        <begin position="1"/>
        <end position="23"/>
    </location>
</feature>
<dbReference type="EMBL" id="QXFY01000260">
    <property type="protein sequence ID" value="KAE9350227.1"/>
    <property type="molecule type" value="Genomic_DNA"/>
</dbReference>
<name>A0A6G0S539_9STRA</name>
<evidence type="ECO:0000313" key="2">
    <source>
        <dbReference type="EMBL" id="KAE9350227.1"/>
    </source>
</evidence>
<feature type="chain" id="PRO_5026132168" description="RxLR effector protein" evidence="1">
    <location>
        <begin position="24"/>
        <end position="93"/>
    </location>
</feature>
<dbReference type="Proteomes" id="UP000486351">
    <property type="component" value="Unassembled WGS sequence"/>
</dbReference>
<reference evidence="2 3" key="1">
    <citation type="submission" date="2018-09" db="EMBL/GenBank/DDBJ databases">
        <title>Genomic investigation of the strawberry pathogen Phytophthora fragariae indicates pathogenicity is determined by transcriptional variation in three key races.</title>
        <authorList>
            <person name="Adams T.M."/>
            <person name="Armitage A.D."/>
            <person name="Sobczyk M.K."/>
            <person name="Bates H.J."/>
            <person name="Dunwell J.M."/>
            <person name="Nellist C.F."/>
            <person name="Harrison R.J."/>
        </authorList>
    </citation>
    <scope>NUCLEOTIDE SEQUENCE [LARGE SCALE GENOMIC DNA]</scope>
    <source>
        <strain evidence="2 3">NOV-77</strain>
    </source>
</reference>
<comment type="caution">
    <text evidence="2">The sequence shown here is derived from an EMBL/GenBank/DDBJ whole genome shotgun (WGS) entry which is preliminary data.</text>
</comment>
<dbReference type="AlphaFoldDB" id="A0A6G0S539"/>
<sequence length="93" mass="9866">MPLASMALVSMALALASTALVLASTALVSTALACMPLACMAPARASVWPRSRLQQCSCPRGSKQLPEHERRRDGKRVCDCERVPQAPLTGMNG</sequence>
<protein>
    <recommendedName>
        <fullName evidence="4">RxLR effector protein</fullName>
    </recommendedName>
</protein>